<feature type="transmembrane region" description="Helical" evidence="1">
    <location>
        <begin position="130"/>
        <end position="150"/>
    </location>
</feature>
<protein>
    <submittedName>
        <fullName evidence="2">Blue (Type 1) copper domain protein</fullName>
    </submittedName>
</protein>
<sequence length="158" mass="16829">MGAIVVGTKSDKNTTVVGLSSDGKIRVEITTSNPVKSNTMLMGIIFRDSNGGTIKQNVNYDILAMQNGKEILLDLSSHAKDGTGTHVTNILASDEPVNIEVTLLGFGTGDESRWSGPKGEVLMFNVVPEFGTIAMMILVISIMSIVIISAKSKMSLKL</sequence>
<dbReference type="PATRIC" id="fig|1001994.6.peg.712"/>
<accession>F9CW39</accession>
<proteinExistence type="predicted"/>
<name>F9CW39_9ARCH</name>
<dbReference type="OrthoDB" id="377312at2157"/>
<evidence type="ECO:0000313" key="2">
    <source>
        <dbReference type="EMBL" id="EGP93491.1"/>
    </source>
</evidence>
<dbReference type="AlphaFoldDB" id="F9CW39"/>
<dbReference type="Proteomes" id="UP000004440">
    <property type="component" value="Unassembled WGS sequence"/>
</dbReference>
<comment type="caution">
    <text evidence="2">The sequence shown here is derived from an EMBL/GenBank/DDBJ whole genome shotgun (WGS) entry which is preliminary data.</text>
</comment>
<gene>
    <name evidence="2" type="ORF">MY1_0729</name>
</gene>
<dbReference type="EMBL" id="AFPU01000001">
    <property type="protein sequence ID" value="EGP93491.1"/>
    <property type="molecule type" value="Genomic_DNA"/>
</dbReference>
<keyword evidence="1" id="KW-0472">Membrane</keyword>
<reference evidence="2 3" key="1">
    <citation type="journal article" date="2011" name="J. Bacteriol.">
        <title>Genome Sequence of an Ammonia-Oxidizing Soil Archaeon, "Candidatus Nitrosoarchaeum koreensis" MY1.</title>
        <authorList>
            <person name="Kim B.K."/>
            <person name="Jung M.Y."/>
            <person name="Yu D.S."/>
            <person name="Park S.J."/>
            <person name="Oh T.K."/>
            <person name="Rhee S.K."/>
            <person name="Kim J.F."/>
        </authorList>
    </citation>
    <scope>NUCLEOTIDE SEQUENCE [LARGE SCALE GENOMIC DNA]</scope>
    <source>
        <strain evidence="2 3">MY1</strain>
    </source>
</reference>
<organism evidence="2 3">
    <name type="scientific">Nitrosarchaeum koreense MY1</name>
    <dbReference type="NCBI Taxonomy" id="1001994"/>
    <lineage>
        <taxon>Archaea</taxon>
        <taxon>Nitrososphaerota</taxon>
        <taxon>Nitrososphaeria</taxon>
        <taxon>Nitrosopumilales</taxon>
        <taxon>Nitrosopumilaceae</taxon>
        <taxon>Nitrosarchaeum</taxon>
    </lineage>
</organism>
<dbReference type="InterPro" id="IPR027560">
    <property type="entry name" value="PEFG-CTERM"/>
</dbReference>
<keyword evidence="3" id="KW-1185">Reference proteome</keyword>
<keyword evidence="1" id="KW-0812">Transmembrane</keyword>
<evidence type="ECO:0000313" key="3">
    <source>
        <dbReference type="Proteomes" id="UP000004440"/>
    </source>
</evidence>
<evidence type="ECO:0000256" key="1">
    <source>
        <dbReference type="SAM" id="Phobius"/>
    </source>
</evidence>
<dbReference type="NCBIfam" id="TIGR04296">
    <property type="entry name" value="PEFG-CTERM"/>
    <property type="match status" value="1"/>
</dbReference>
<keyword evidence="1" id="KW-1133">Transmembrane helix</keyword>